<evidence type="ECO:0000313" key="2">
    <source>
        <dbReference type="Proteomes" id="UP000821865"/>
    </source>
</evidence>
<evidence type="ECO:0000313" key="1">
    <source>
        <dbReference type="EMBL" id="KAH7964838.1"/>
    </source>
</evidence>
<reference evidence="1" key="1">
    <citation type="submission" date="2020-05" db="EMBL/GenBank/DDBJ databases">
        <title>Large-scale comparative analyses of tick genomes elucidate their genetic diversity and vector capacities.</title>
        <authorList>
            <person name="Jia N."/>
            <person name="Wang J."/>
            <person name="Shi W."/>
            <person name="Du L."/>
            <person name="Sun Y."/>
            <person name="Zhan W."/>
            <person name="Jiang J."/>
            <person name="Wang Q."/>
            <person name="Zhang B."/>
            <person name="Ji P."/>
            <person name="Sakyi L.B."/>
            <person name="Cui X."/>
            <person name="Yuan T."/>
            <person name="Jiang B."/>
            <person name="Yang W."/>
            <person name="Lam T.T.-Y."/>
            <person name="Chang Q."/>
            <person name="Ding S."/>
            <person name="Wang X."/>
            <person name="Zhu J."/>
            <person name="Ruan X."/>
            <person name="Zhao L."/>
            <person name="Wei J."/>
            <person name="Que T."/>
            <person name="Du C."/>
            <person name="Cheng J."/>
            <person name="Dai P."/>
            <person name="Han X."/>
            <person name="Huang E."/>
            <person name="Gao Y."/>
            <person name="Liu J."/>
            <person name="Shao H."/>
            <person name="Ye R."/>
            <person name="Li L."/>
            <person name="Wei W."/>
            <person name="Wang X."/>
            <person name="Wang C."/>
            <person name="Yang T."/>
            <person name="Huo Q."/>
            <person name="Li W."/>
            <person name="Guo W."/>
            <person name="Chen H."/>
            <person name="Zhou L."/>
            <person name="Ni X."/>
            <person name="Tian J."/>
            <person name="Zhou Y."/>
            <person name="Sheng Y."/>
            <person name="Liu T."/>
            <person name="Pan Y."/>
            <person name="Xia L."/>
            <person name="Li J."/>
            <person name="Zhao F."/>
            <person name="Cao W."/>
        </authorList>
    </citation>
    <scope>NUCLEOTIDE SEQUENCE</scope>
    <source>
        <strain evidence="1">Dsil-2018</strain>
    </source>
</reference>
<sequence>MALQEGCERLVSRIAKAEGNPLDLSELILASASDNIGLFIFGRRYKFGNHEHRNLNTALRDEFMASRDPSTLDSLPAFVTTLARLVPFTRAANLVVAVKHIQKFVSRHLPDHVDTYRDGDDRDFMDAYLRKCSEPDNCKSTYPMSSLIGNAGSFVLAGANTVSAVLVRLLLLLATHADTVQDRDVDEFMNSESQPSWEDRHSTPYTLATIWEVHRWHPLLPLGVPRR</sequence>
<keyword evidence="2" id="KW-1185">Reference proteome</keyword>
<proteinExistence type="predicted"/>
<comment type="caution">
    <text evidence="1">The sequence shown here is derived from an EMBL/GenBank/DDBJ whole genome shotgun (WGS) entry which is preliminary data.</text>
</comment>
<name>A0ACB8DA07_DERSI</name>
<dbReference type="EMBL" id="CM023471">
    <property type="protein sequence ID" value="KAH7964838.1"/>
    <property type="molecule type" value="Genomic_DNA"/>
</dbReference>
<dbReference type="Proteomes" id="UP000821865">
    <property type="component" value="Chromosome 2"/>
</dbReference>
<organism evidence="1 2">
    <name type="scientific">Dermacentor silvarum</name>
    <name type="common">Tick</name>
    <dbReference type="NCBI Taxonomy" id="543639"/>
    <lineage>
        <taxon>Eukaryota</taxon>
        <taxon>Metazoa</taxon>
        <taxon>Ecdysozoa</taxon>
        <taxon>Arthropoda</taxon>
        <taxon>Chelicerata</taxon>
        <taxon>Arachnida</taxon>
        <taxon>Acari</taxon>
        <taxon>Parasitiformes</taxon>
        <taxon>Ixodida</taxon>
        <taxon>Ixodoidea</taxon>
        <taxon>Ixodidae</taxon>
        <taxon>Rhipicephalinae</taxon>
        <taxon>Dermacentor</taxon>
    </lineage>
</organism>
<protein>
    <submittedName>
        <fullName evidence="1">Uncharacterized protein</fullName>
    </submittedName>
</protein>
<gene>
    <name evidence="1" type="ORF">HPB49_001751</name>
</gene>
<accession>A0ACB8DA07</accession>